<accession>A0ABD0L935</accession>
<comment type="caution">
    <text evidence="2">The sequence shown here is derived from an EMBL/GenBank/DDBJ whole genome shotgun (WGS) entry which is preliminary data.</text>
</comment>
<feature type="compositionally biased region" description="Basic residues" evidence="1">
    <location>
        <begin position="1"/>
        <end position="12"/>
    </location>
</feature>
<dbReference type="AlphaFoldDB" id="A0ABD0L935"/>
<feature type="region of interest" description="Disordered" evidence="1">
    <location>
        <begin position="1"/>
        <end position="24"/>
    </location>
</feature>
<evidence type="ECO:0000256" key="1">
    <source>
        <dbReference type="SAM" id="MobiDB-lite"/>
    </source>
</evidence>
<dbReference type="Proteomes" id="UP001519460">
    <property type="component" value="Unassembled WGS sequence"/>
</dbReference>
<evidence type="ECO:0000313" key="3">
    <source>
        <dbReference type="Proteomes" id="UP001519460"/>
    </source>
</evidence>
<sequence>RAIRTANHKPQHREKPIGSGVNPPSPVIAKTAMSRVNEVGFGALLTEGREWGRGQGKLKNLRLVFFPPGTESKAHDETQVCDDRTVVMSFSPKMQQVVHCK</sequence>
<keyword evidence="3" id="KW-1185">Reference proteome</keyword>
<dbReference type="EMBL" id="JACVVK020000072">
    <property type="protein sequence ID" value="KAK7495810.1"/>
    <property type="molecule type" value="Genomic_DNA"/>
</dbReference>
<reference evidence="2 3" key="1">
    <citation type="journal article" date="2023" name="Sci. Data">
        <title>Genome assembly of the Korean intertidal mud-creeper Batillaria attramentaria.</title>
        <authorList>
            <person name="Patra A.K."/>
            <person name="Ho P.T."/>
            <person name="Jun S."/>
            <person name="Lee S.J."/>
            <person name="Kim Y."/>
            <person name="Won Y.J."/>
        </authorList>
    </citation>
    <scope>NUCLEOTIDE SEQUENCE [LARGE SCALE GENOMIC DNA]</scope>
    <source>
        <strain evidence="2">Wonlab-2016</strain>
    </source>
</reference>
<gene>
    <name evidence="2" type="ORF">BaRGS_00013030</name>
</gene>
<feature type="non-terminal residue" evidence="2">
    <location>
        <position position="1"/>
    </location>
</feature>
<proteinExistence type="predicted"/>
<evidence type="ECO:0000313" key="2">
    <source>
        <dbReference type="EMBL" id="KAK7495810.1"/>
    </source>
</evidence>
<name>A0ABD0L935_9CAEN</name>
<organism evidence="2 3">
    <name type="scientific">Batillaria attramentaria</name>
    <dbReference type="NCBI Taxonomy" id="370345"/>
    <lineage>
        <taxon>Eukaryota</taxon>
        <taxon>Metazoa</taxon>
        <taxon>Spiralia</taxon>
        <taxon>Lophotrochozoa</taxon>
        <taxon>Mollusca</taxon>
        <taxon>Gastropoda</taxon>
        <taxon>Caenogastropoda</taxon>
        <taxon>Sorbeoconcha</taxon>
        <taxon>Cerithioidea</taxon>
        <taxon>Batillariidae</taxon>
        <taxon>Batillaria</taxon>
    </lineage>
</organism>
<protein>
    <submittedName>
        <fullName evidence="2">Uncharacterized protein</fullName>
    </submittedName>
</protein>